<comment type="pathway">
    <text evidence="1">Lipid metabolism.</text>
</comment>
<dbReference type="RefSeq" id="WP_148925895.1">
    <property type="nucleotide sequence ID" value="NZ_VNHQ01000013.1"/>
</dbReference>
<feature type="domain" description="Ketosynthase family 3 (KS3)" evidence="5">
    <location>
        <begin position="1"/>
        <end position="362"/>
    </location>
</feature>
<dbReference type="GO" id="GO:0005829">
    <property type="term" value="C:cytosol"/>
    <property type="evidence" value="ECO:0007669"/>
    <property type="project" value="TreeGrafter"/>
</dbReference>
<accession>A0A5S5BD66</accession>
<dbReference type="SUPFAM" id="SSF53901">
    <property type="entry name" value="Thiolase-like"/>
    <property type="match status" value="2"/>
</dbReference>
<evidence type="ECO:0000256" key="4">
    <source>
        <dbReference type="RuleBase" id="RU003694"/>
    </source>
</evidence>
<dbReference type="PANTHER" id="PTHR11712:SF320">
    <property type="entry name" value="BETA-KETOACYL SYNTHASE"/>
    <property type="match status" value="1"/>
</dbReference>
<proteinExistence type="inferred from homology"/>
<organism evidence="6 7">
    <name type="scientific">Stutzerimonas stutzeri</name>
    <name type="common">Pseudomonas stutzeri</name>
    <dbReference type="NCBI Taxonomy" id="316"/>
    <lineage>
        <taxon>Bacteria</taxon>
        <taxon>Pseudomonadati</taxon>
        <taxon>Pseudomonadota</taxon>
        <taxon>Gammaproteobacteria</taxon>
        <taxon>Pseudomonadales</taxon>
        <taxon>Pseudomonadaceae</taxon>
        <taxon>Stutzerimonas</taxon>
    </lineage>
</organism>
<dbReference type="PANTHER" id="PTHR11712">
    <property type="entry name" value="POLYKETIDE SYNTHASE-RELATED"/>
    <property type="match status" value="1"/>
</dbReference>
<sequence length="365" mass="38600">MTPVYLASAQLYSALGADLQSAAAACIEGRLPTPEWFMLREFNQQRPYLRAVGAGVPLRQRLGTMIAEHDDGGLSDCLLILASTTLDISGIECRVAAGETLGNDMAPALDTLADELRGAWGFASAFTLNTACTSAANGLLYAARLVAENRYRRALVLAFESPSQVTRQGFAVLELTSASGAYRPFHPERDGLILGEAYAAVMLSREPGQAPLGRLLGGFSACDTSSLTSTLEDGSHIDWVIRRALQDAELTPAQIGVAKLHGTATQANDRAESNGMRRTFGEALPPMCVLKPYLGHTLGACGLSETLLMLQALRQGPLPAVGYGEHALLPLTAEPLRVPADSLLLANYFGFGGNNASLVLQGIAA</sequence>
<dbReference type="GO" id="GO:0004315">
    <property type="term" value="F:3-oxoacyl-[acyl-carrier-protein] synthase activity"/>
    <property type="evidence" value="ECO:0007669"/>
    <property type="project" value="TreeGrafter"/>
</dbReference>
<keyword evidence="3 4" id="KW-0808">Transferase</keyword>
<dbReference type="InterPro" id="IPR016039">
    <property type="entry name" value="Thiolase-like"/>
</dbReference>
<evidence type="ECO:0000259" key="5">
    <source>
        <dbReference type="PROSITE" id="PS52004"/>
    </source>
</evidence>
<dbReference type="PROSITE" id="PS52004">
    <property type="entry name" value="KS3_2"/>
    <property type="match status" value="1"/>
</dbReference>
<protein>
    <submittedName>
        <fullName evidence="6">3-oxoacyl-[acyl-carrier-protein] synthase-1</fullName>
    </submittedName>
</protein>
<comment type="similarity">
    <text evidence="2 4">Belongs to the thiolase-like superfamily. Beta-ketoacyl-ACP synthases family.</text>
</comment>
<dbReference type="GO" id="GO:0006633">
    <property type="term" value="P:fatty acid biosynthetic process"/>
    <property type="evidence" value="ECO:0007669"/>
    <property type="project" value="TreeGrafter"/>
</dbReference>
<evidence type="ECO:0000313" key="6">
    <source>
        <dbReference type="EMBL" id="TYP64398.1"/>
    </source>
</evidence>
<dbReference type="Gene3D" id="3.40.47.10">
    <property type="match status" value="1"/>
</dbReference>
<evidence type="ECO:0000313" key="7">
    <source>
        <dbReference type="Proteomes" id="UP000324282"/>
    </source>
</evidence>
<dbReference type="SMART" id="SM00825">
    <property type="entry name" value="PKS_KS"/>
    <property type="match status" value="1"/>
</dbReference>
<gene>
    <name evidence="6" type="ORF">A9A72_1231185</name>
</gene>
<dbReference type="Pfam" id="PF02801">
    <property type="entry name" value="Ketoacyl-synt_C"/>
    <property type="match status" value="1"/>
</dbReference>
<dbReference type="InterPro" id="IPR020841">
    <property type="entry name" value="PKS_Beta-ketoAc_synthase_dom"/>
</dbReference>
<reference evidence="6 7" key="1">
    <citation type="submission" date="2019-07" db="EMBL/GenBank/DDBJ databases">
        <title>Deep subsurface shale carbon reservoir microbial communities from Ohio and West Virginia, USA.</title>
        <authorList>
            <person name="Wrighton K."/>
        </authorList>
    </citation>
    <scope>NUCLEOTIDE SEQUENCE [LARGE SCALE GENOMIC DNA]</scope>
    <source>
        <strain evidence="6 7">NP_8Ht</strain>
    </source>
</reference>
<dbReference type="OrthoDB" id="8607208at2"/>
<dbReference type="InterPro" id="IPR014030">
    <property type="entry name" value="Ketoacyl_synth_N"/>
</dbReference>
<dbReference type="InterPro" id="IPR014031">
    <property type="entry name" value="Ketoacyl_synth_C"/>
</dbReference>
<name>A0A5S5BD66_STUST</name>
<dbReference type="AlphaFoldDB" id="A0A5S5BD66"/>
<evidence type="ECO:0000256" key="1">
    <source>
        <dbReference type="ARBA" id="ARBA00005189"/>
    </source>
</evidence>
<dbReference type="InterPro" id="IPR000794">
    <property type="entry name" value="Beta-ketoacyl_synthase"/>
</dbReference>
<comment type="caution">
    <text evidence="6">The sequence shown here is derived from an EMBL/GenBank/DDBJ whole genome shotgun (WGS) entry which is preliminary data.</text>
</comment>
<dbReference type="Pfam" id="PF00109">
    <property type="entry name" value="ketoacyl-synt"/>
    <property type="match status" value="1"/>
</dbReference>
<evidence type="ECO:0000256" key="2">
    <source>
        <dbReference type="ARBA" id="ARBA00008467"/>
    </source>
</evidence>
<dbReference type="Proteomes" id="UP000324282">
    <property type="component" value="Unassembled WGS sequence"/>
</dbReference>
<evidence type="ECO:0000256" key="3">
    <source>
        <dbReference type="ARBA" id="ARBA00022679"/>
    </source>
</evidence>
<dbReference type="EMBL" id="VNHQ01000013">
    <property type="protein sequence ID" value="TYP64398.1"/>
    <property type="molecule type" value="Genomic_DNA"/>
</dbReference>